<dbReference type="Proteomes" id="UP000569903">
    <property type="component" value="Unassembled WGS sequence"/>
</dbReference>
<name>A0A841YW83_9LIST</name>
<evidence type="ECO:0000313" key="3">
    <source>
        <dbReference type="Proteomes" id="UP000569903"/>
    </source>
</evidence>
<dbReference type="RefSeq" id="WP_185388256.1">
    <property type="nucleotide sequence ID" value="NZ_JAARQN010000002.1"/>
</dbReference>
<evidence type="ECO:0000256" key="1">
    <source>
        <dbReference type="SAM" id="Phobius"/>
    </source>
</evidence>
<accession>A0A841YW83</accession>
<protein>
    <submittedName>
        <fullName evidence="2">Uncharacterized protein</fullName>
    </submittedName>
</protein>
<dbReference type="EMBL" id="JAARQN010000002">
    <property type="protein sequence ID" value="MBC1456846.1"/>
    <property type="molecule type" value="Genomic_DNA"/>
</dbReference>
<proteinExistence type="predicted"/>
<sequence>MADWFMVLKEVVAMLAEATTILGVIALVYTVRQFKRSEIQRDMDVRMQKIEYSVDLLHAFSKDIIPAINTYIRRVQAELEIAKFGSVRQDKKGEIIVAVKIQCGGLEILNALEHICVYVKTEIVENDIIFDPISGVFCDFMAQNEDLLESALQYGPFKNIRYVQKLWTTEKILAITNQQMEELAQKKEELLNQKMT</sequence>
<keyword evidence="1" id="KW-1133">Transmembrane helix</keyword>
<keyword evidence="1" id="KW-0472">Membrane</keyword>
<organism evidence="2 3">
    <name type="scientific">Listeria newyorkensis</name>
    <dbReference type="NCBI Taxonomy" id="1497681"/>
    <lineage>
        <taxon>Bacteria</taxon>
        <taxon>Bacillati</taxon>
        <taxon>Bacillota</taxon>
        <taxon>Bacilli</taxon>
        <taxon>Bacillales</taxon>
        <taxon>Listeriaceae</taxon>
        <taxon>Listeria</taxon>
    </lineage>
</organism>
<reference evidence="2 3" key="1">
    <citation type="submission" date="2020-03" db="EMBL/GenBank/DDBJ databases">
        <title>Soil Listeria distribution.</title>
        <authorList>
            <person name="Liao J."/>
            <person name="Wiedmann M."/>
        </authorList>
    </citation>
    <scope>NUCLEOTIDE SEQUENCE [LARGE SCALE GENOMIC DNA]</scope>
    <source>
        <strain evidence="2 3">FSL L7-1614</strain>
    </source>
</reference>
<evidence type="ECO:0000313" key="2">
    <source>
        <dbReference type="EMBL" id="MBC1456846.1"/>
    </source>
</evidence>
<dbReference type="AlphaFoldDB" id="A0A841YW83"/>
<feature type="transmembrane region" description="Helical" evidence="1">
    <location>
        <begin position="12"/>
        <end position="31"/>
    </location>
</feature>
<comment type="caution">
    <text evidence="2">The sequence shown here is derived from an EMBL/GenBank/DDBJ whole genome shotgun (WGS) entry which is preliminary data.</text>
</comment>
<keyword evidence="1" id="KW-0812">Transmembrane</keyword>
<gene>
    <name evidence="2" type="ORF">HB850_03700</name>
</gene>